<comment type="caution">
    <text evidence="1">The sequence shown here is derived from an EMBL/GenBank/DDBJ whole genome shotgun (WGS) entry which is preliminary data.</text>
</comment>
<sequence>MADTPEWQKLHVLFVSCSRHKQDFYRDASARYRCFFPAESLNAEGVSASVVHIEQSVTLDLAPFDVIVVHRPTLNLATRLLLWRAGRLNIPLVADVDDLLFQPDVIDDLPAVCSGGMSKRVARTRVLGYQAALARFRFITCSTQPLRDELQHLFAGADIQVISNAVPPRWFAPWSPGPMPERKIIRYLPGSGNHDHDFAMINLALSKLMSAFPQVELEVFGPISHHYGALPSHRVRFRRAVPYEALPKIMHDSWVTLAPLVDNRFNRCKSGLKFWESALLGVPVVASPIPDIRRFDCSGLRFAADLNQWSEQLGTLLDIRQWRQAQLSALATAQAQCTTRSTAPLWHHFLARVVYG</sequence>
<dbReference type="EMBL" id="PXYG01000001">
    <property type="protein sequence ID" value="PSJ48036.1"/>
    <property type="molecule type" value="Genomic_DNA"/>
</dbReference>
<dbReference type="Proteomes" id="UP000240243">
    <property type="component" value="Unassembled WGS sequence"/>
</dbReference>
<evidence type="ECO:0008006" key="3">
    <source>
        <dbReference type="Google" id="ProtNLM"/>
    </source>
</evidence>
<accession>A0A2P7RCS0</accession>
<organism evidence="1 2">
    <name type="scientific">Zobellella endophytica</name>
    <dbReference type="NCBI Taxonomy" id="2116700"/>
    <lineage>
        <taxon>Bacteria</taxon>
        <taxon>Pseudomonadati</taxon>
        <taxon>Pseudomonadota</taxon>
        <taxon>Gammaproteobacteria</taxon>
        <taxon>Aeromonadales</taxon>
        <taxon>Aeromonadaceae</taxon>
        <taxon>Zobellella</taxon>
    </lineage>
</organism>
<reference evidence="1 2" key="1">
    <citation type="submission" date="2018-03" db="EMBL/GenBank/DDBJ databases">
        <title>The draft genome of Zobellella sp. 59N8.</title>
        <authorList>
            <person name="Liu L."/>
            <person name="Li L."/>
            <person name="Zhang X."/>
            <person name="Liang L."/>
            <person name="Wang T."/>
        </authorList>
    </citation>
    <scope>NUCLEOTIDE SEQUENCE [LARGE SCALE GENOMIC DNA]</scope>
    <source>
        <strain evidence="1 2">59N8</strain>
    </source>
</reference>
<dbReference type="OrthoDB" id="7593532at2"/>
<evidence type="ECO:0000313" key="2">
    <source>
        <dbReference type="Proteomes" id="UP000240243"/>
    </source>
</evidence>
<protein>
    <recommendedName>
        <fullName evidence="3">Glycosyltransferase</fullName>
    </recommendedName>
</protein>
<name>A0A2P7RCS0_9GAMM</name>
<keyword evidence="2" id="KW-1185">Reference proteome</keyword>
<dbReference type="AlphaFoldDB" id="A0A2P7RCS0"/>
<gene>
    <name evidence="1" type="ORF">C7H85_04355</name>
</gene>
<dbReference type="RefSeq" id="WP_106728448.1">
    <property type="nucleotide sequence ID" value="NZ_PXYG01000001.1"/>
</dbReference>
<dbReference type="Gene3D" id="3.40.50.2000">
    <property type="entry name" value="Glycogen Phosphorylase B"/>
    <property type="match status" value="2"/>
</dbReference>
<proteinExistence type="predicted"/>
<dbReference type="SUPFAM" id="SSF53756">
    <property type="entry name" value="UDP-Glycosyltransferase/glycogen phosphorylase"/>
    <property type="match status" value="1"/>
</dbReference>
<evidence type="ECO:0000313" key="1">
    <source>
        <dbReference type="EMBL" id="PSJ48036.1"/>
    </source>
</evidence>